<evidence type="ECO:0000313" key="3">
    <source>
        <dbReference type="Proteomes" id="UP001239522"/>
    </source>
</evidence>
<feature type="region of interest" description="Disordered" evidence="1">
    <location>
        <begin position="1"/>
        <end position="25"/>
    </location>
</feature>
<organism evidence="2 3">
    <name type="scientific">Streptomyces castrisilvae</name>
    <dbReference type="NCBI Taxonomy" id="3033811"/>
    <lineage>
        <taxon>Bacteria</taxon>
        <taxon>Bacillati</taxon>
        <taxon>Actinomycetota</taxon>
        <taxon>Actinomycetes</taxon>
        <taxon>Kitasatosporales</taxon>
        <taxon>Streptomycetaceae</taxon>
        <taxon>Streptomyces</taxon>
    </lineage>
</organism>
<dbReference type="Proteomes" id="UP001239522">
    <property type="component" value="Chromosome"/>
</dbReference>
<accession>A0ABY9HVX5</accession>
<dbReference type="EMBL" id="CP120997">
    <property type="protein sequence ID" value="WLQ38187.1"/>
    <property type="molecule type" value="Genomic_DNA"/>
</dbReference>
<sequence>MSGVRGTRLRLSDSAGDGAADGAGGGAGGGFSAGDRLRHSDGAWLRAAGGAEGMGAHLGPVRTELATAHEGVLAGTVGLSALAELGAVRESWVRRIECARYECGALAGNLRAVARAQGETNESVRSSFAPVARVTHGVER</sequence>
<proteinExistence type="predicted"/>
<evidence type="ECO:0000256" key="1">
    <source>
        <dbReference type="SAM" id="MobiDB-lite"/>
    </source>
</evidence>
<evidence type="ECO:0000313" key="2">
    <source>
        <dbReference type="EMBL" id="WLQ38187.1"/>
    </source>
</evidence>
<name>A0ABY9HVX5_9ACTN</name>
<keyword evidence="3" id="KW-1185">Reference proteome</keyword>
<protein>
    <submittedName>
        <fullName evidence="2">Uncharacterized protein</fullName>
    </submittedName>
</protein>
<gene>
    <name evidence="2" type="ORF">P8A18_18210</name>
</gene>
<reference evidence="2 3" key="1">
    <citation type="submission" date="2023-03" db="EMBL/GenBank/DDBJ databases">
        <title>Isolation and description of six Streptomyces strains from soil environments, able to metabolize different microbial glucans.</title>
        <authorList>
            <person name="Widen T."/>
            <person name="Larsbrink J."/>
        </authorList>
    </citation>
    <scope>NUCLEOTIDE SEQUENCE [LARGE SCALE GENOMIC DNA]</scope>
    <source>
        <strain evidence="2 3">Mut1</strain>
    </source>
</reference>